<proteinExistence type="predicted"/>
<feature type="compositionally biased region" description="Low complexity" evidence="1">
    <location>
        <begin position="192"/>
        <end position="204"/>
    </location>
</feature>
<dbReference type="EMBL" id="CAJVPK010000191">
    <property type="protein sequence ID" value="CAG8470680.1"/>
    <property type="molecule type" value="Genomic_DNA"/>
</dbReference>
<sequence>MEDDIYEDYQRYEDEIYKEQNSSSDSEEDFIKDPSIIYSQIFYTSEKPKFIIEGSTTENQKKDSKEVKAKSSINTKTNGSFKEESKYFISRRKSISVDSINKVFVVDQKYSSDEIESGEILEEEKVSKDKSKIENKSISSPPLPVLSKPISMNNNLKMVTTPLETHIISPIDFKTFDTSPSLKLMTDDELSESSSSQETSSKLSNRFSRESKYKQNTCQNCGSRAHEESVCSSIKYPDNDQNTWRKYKLRSPPRNVRITRKSCFRCASREHFGWDCRDYKRSVQTNTLK</sequence>
<dbReference type="AlphaFoldDB" id="A0A9N8Z3D9"/>
<keyword evidence="3" id="KW-1185">Reference proteome</keyword>
<dbReference type="Proteomes" id="UP000789706">
    <property type="component" value="Unassembled WGS sequence"/>
</dbReference>
<feature type="compositionally biased region" description="Basic and acidic residues" evidence="1">
    <location>
        <begin position="123"/>
        <end position="135"/>
    </location>
</feature>
<protein>
    <submittedName>
        <fullName evidence="2">10357_t:CDS:1</fullName>
    </submittedName>
</protein>
<dbReference type="Gene3D" id="4.10.60.10">
    <property type="entry name" value="Zinc finger, CCHC-type"/>
    <property type="match status" value="1"/>
</dbReference>
<comment type="caution">
    <text evidence="2">The sequence shown here is derived from an EMBL/GenBank/DDBJ whole genome shotgun (WGS) entry which is preliminary data.</text>
</comment>
<evidence type="ECO:0000313" key="2">
    <source>
        <dbReference type="EMBL" id="CAG8470680.1"/>
    </source>
</evidence>
<dbReference type="OrthoDB" id="2381830at2759"/>
<reference evidence="2" key="1">
    <citation type="submission" date="2021-06" db="EMBL/GenBank/DDBJ databases">
        <authorList>
            <person name="Kallberg Y."/>
            <person name="Tangrot J."/>
            <person name="Rosling A."/>
        </authorList>
    </citation>
    <scope>NUCLEOTIDE SEQUENCE</scope>
    <source>
        <strain evidence="2">AZ414A</strain>
    </source>
</reference>
<organism evidence="2 3">
    <name type="scientific">Diversispora eburnea</name>
    <dbReference type="NCBI Taxonomy" id="1213867"/>
    <lineage>
        <taxon>Eukaryota</taxon>
        <taxon>Fungi</taxon>
        <taxon>Fungi incertae sedis</taxon>
        <taxon>Mucoromycota</taxon>
        <taxon>Glomeromycotina</taxon>
        <taxon>Glomeromycetes</taxon>
        <taxon>Diversisporales</taxon>
        <taxon>Diversisporaceae</taxon>
        <taxon>Diversispora</taxon>
    </lineage>
</organism>
<evidence type="ECO:0000256" key="1">
    <source>
        <dbReference type="SAM" id="MobiDB-lite"/>
    </source>
</evidence>
<feature type="region of interest" description="Disordered" evidence="1">
    <location>
        <begin position="121"/>
        <end position="141"/>
    </location>
</feature>
<feature type="region of interest" description="Disordered" evidence="1">
    <location>
        <begin position="187"/>
        <end position="209"/>
    </location>
</feature>
<gene>
    <name evidence="2" type="ORF">DEBURN_LOCUS3143</name>
</gene>
<evidence type="ECO:0000313" key="3">
    <source>
        <dbReference type="Proteomes" id="UP000789706"/>
    </source>
</evidence>
<name>A0A9N8Z3D9_9GLOM</name>
<accession>A0A9N8Z3D9</accession>